<feature type="domain" description="RCK N-terminal" evidence="1">
    <location>
        <begin position="1"/>
        <end position="118"/>
    </location>
</feature>
<dbReference type="Pfam" id="PF02080">
    <property type="entry name" value="TrkA_C"/>
    <property type="match status" value="1"/>
</dbReference>
<evidence type="ECO:0000313" key="4">
    <source>
        <dbReference type="Proteomes" id="UP000199476"/>
    </source>
</evidence>
<evidence type="ECO:0000313" key="3">
    <source>
        <dbReference type="EMBL" id="SDL54135.1"/>
    </source>
</evidence>
<protein>
    <submittedName>
        <fullName evidence="3">Trk system potassium uptake protein TrkA</fullName>
    </submittedName>
</protein>
<name>A0A1G9KXR2_9FIRM</name>
<dbReference type="SUPFAM" id="SSF116726">
    <property type="entry name" value="TrkA C-terminal domain-like"/>
    <property type="match status" value="1"/>
</dbReference>
<feature type="domain" description="RCK C-terminal" evidence="2">
    <location>
        <begin position="134"/>
        <end position="213"/>
    </location>
</feature>
<sequence length="213" mass="23555">MKEFVVIGLGRFGSSVARSLMKNGNEVLAIDKKEERINKLRDELTHVVEADAADGDVLESLGVGNFDVGIVSIGDDVHANILTTLILKEHGVSQVLSRAVNEMHGKILTRVGADEVVFPERDMGERIAEHLLSENMLDYIEVSPDHSIIEITAPEFMVDKTLKEINLRSDYDINLMVIKRGDELNLTPGGNNKIREGDVLVLLGENKQLESIK</sequence>
<evidence type="ECO:0000259" key="1">
    <source>
        <dbReference type="PROSITE" id="PS51201"/>
    </source>
</evidence>
<dbReference type="STRING" id="321763.SAMN04488692_105119"/>
<evidence type="ECO:0000259" key="2">
    <source>
        <dbReference type="PROSITE" id="PS51202"/>
    </source>
</evidence>
<dbReference type="PROSITE" id="PS51202">
    <property type="entry name" value="RCK_C"/>
    <property type="match status" value="1"/>
</dbReference>
<dbReference type="Pfam" id="PF02254">
    <property type="entry name" value="TrkA_N"/>
    <property type="match status" value="1"/>
</dbReference>
<accession>A0A1G9KXR2</accession>
<dbReference type="OrthoDB" id="9776294at2"/>
<dbReference type="GO" id="GO:0008324">
    <property type="term" value="F:monoatomic cation transmembrane transporter activity"/>
    <property type="evidence" value="ECO:0007669"/>
    <property type="project" value="InterPro"/>
</dbReference>
<organism evidence="3 4">
    <name type="scientific">Halarsenatibacter silvermanii</name>
    <dbReference type="NCBI Taxonomy" id="321763"/>
    <lineage>
        <taxon>Bacteria</taxon>
        <taxon>Bacillati</taxon>
        <taxon>Bacillota</taxon>
        <taxon>Clostridia</taxon>
        <taxon>Halanaerobiales</taxon>
        <taxon>Halarsenatibacteraceae</taxon>
        <taxon>Halarsenatibacter</taxon>
    </lineage>
</organism>
<dbReference type="PANTHER" id="PTHR43833">
    <property type="entry name" value="POTASSIUM CHANNEL PROTEIN 2-RELATED-RELATED"/>
    <property type="match status" value="1"/>
</dbReference>
<dbReference type="Gene3D" id="3.30.70.1450">
    <property type="entry name" value="Regulator of K+ conductance, C-terminal domain"/>
    <property type="match status" value="1"/>
</dbReference>
<dbReference type="InterPro" id="IPR036721">
    <property type="entry name" value="RCK_C_sf"/>
</dbReference>
<proteinExistence type="predicted"/>
<dbReference type="Gene3D" id="3.40.50.720">
    <property type="entry name" value="NAD(P)-binding Rossmann-like Domain"/>
    <property type="match status" value="1"/>
</dbReference>
<dbReference type="InterPro" id="IPR050721">
    <property type="entry name" value="Trk_Ktr_HKT_K-transport"/>
</dbReference>
<gene>
    <name evidence="3" type="ORF">SAMN04488692_105119</name>
</gene>
<dbReference type="EMBL" id="FNGO01000005">
    <property type="protein sequence ID" value="SDL54135.1"/>
    <property type="molecule type" value="Genomic_DNA"/>
</dbReference>
<dbReference type="InterPro" id="IPR036291">
    <property type="entry name" value="NAD(P)-bd_dom_sf"/>
</dbReference>
<dbReference type="InterPro" id="IPR003148">
    <property type="entry name" value="RCK_N"/>
</dbReference>
<reference evidence="3 4" key="1">
    <citation type="submission" date="2016-10" db="EMBL/GenBank/DDBJ databases">
        <authorList>
            <person name="de Groot N.N."/>
        </authorList>
    </citation>
    <scope>NUCLEOTIDE SEQUENCE [LARGE SCALE GENOMIC DNA]</scope>
    <source>
        <strain evidence="3 4">SLAS-1</strain>
    </source>
</reference>
<dbReference type="RefSeq" id="WP_089758941.1">
    <property type="nucleotide sequence ID" value="NZ_FNGO01000005.1"/>
</dbReference>
<dbReference type="GO" id="GO:0006813">
    <property type="term" value="P:potassium ion transport"/>
    <property type="evidence" value="ECO:0007669"/>
    <property type="project" value="InterPro"/>
</dbReference>
<dbReference type="PANTHER" id="PTHR43833:SF7">
    <property type="entry name" value="KTR SYSTEM POTASSIUM UPTAKE PROTEIN C"/>
    <property type="match status" value="1"/>
</dbReference>
<keyword evidence="4" id="KW-1185">Reference proteome</keyword>
<dbReference type="PROSITE" id="PS51201">
    <property type="entry name" value="RCK_N"/>
    <property type="match status" value="1"/>
</dbReference>
<dbReference type="SUPFAM" id="SSF51735">
    <property type="entry name" value="NAD(P)-binding Rossmann-fold domains"/>
    <property type="match status" value="1"/>
</dbReference>
<dbReference type="InterPro" id="IPR006037">
    <property type="entry name" value="RCK_C"/>
</dbReference>
<dbReference type="AlphaFoldDB" id="A0A1G9KXR2"/>
<dbReference type="Proteomes" id="UP000199476">
    <property type="component" value="Unassembled WGS sequence"/>
</dbReference>